<feature type="transmembrane region" description="Helical" evidence="7">
    <location>
        <begin position="178"/>
        <end position="198"/>
    </location>
</feature>
<dbReference type="Gene3D" id="1.20.1740.10">
    <property type="entry name" value="Amino acid/polyamine transporter I"/>
    <property type="match status" value="1"/>
</dbReference>
<comment type="similarity">
    <text evidence="2">Belongs to the amino acid-polyamine-organocation (APC) superfamily. YAT (TC 2.A.3.10) family.</text>
</comment>
<organism evidence="9 10">
    <name type="scientific">[Candida] anglica</name>
    <dbReference type="NCBI Taxonomy" id="148631"/>
    <lineage>
        <taxon>Eukaryota</taxon>
        <taxon>Fungi</taxon>
        <taxon>Dikarya</taxon>
        <taxon>Ascomycota</taxon>
        <taxon>Saccharomycotina</taxon>
        <taxon>Pichiomycetes</taxon>
        <taxon>Debaryomycetaceae</taxon>
        <taxon>Kurtzmaniella</taxon>
    </lineage>
</organism>
<evidence type="ECO:0000313" key="10">
    <source>
        <dbReference type="Proteomes" id="UP001497600"/>
    </source>
</evidence>
<gene>
    <name evidence="9" type="primary">GAP1</name>
    <name evidence="9" type="ORF">CAAN4_F03158</name>
</gene>
<dbReference type="Pfam" id="PF00324">
    <property type="entry name" value="AA_permease"/>
    <property type="match status" value="1"/>
</dbReference>
<comment type="subcellular location">
    <subcellularLocation>
        <location evidence="1">Membrane</location>
        <topology evidence="1">Multi-pass membrane protein</topology>
    </subcellularLocation>
</comment>
<evidence type="ECO:0000313" key="9">
    <source>
        <dbReference type="EMBL" id="CAK7911587.1"/>
    </source>
</evidence>
<evidence type="ECO:0000259" key="8">
    <source>
        <dbReference type="Pfam" id="PF00324"/>
    </source>
</evidence>
<dbReference type="Proteomes" id="UP001497600">
    <property type="component" value="Chromosome F"/>
</dbReference>
<feature type="transmembrane region" description="Helical" evidence="7">
    <location>
        <begin position="413"/>
        <end position="435"/>
    </location>
</feature>
<protein>
    <submittedName>
        <fullName evidence="9">Amino-acid permease Gap1p</fullName>
    </submittedName>
</protein>
<reference evidence="9 10" key="1">
    <citation type="submission" date="2024-01" db="EMBL/GenBank/DDBJ databases">
        <authorList>
            <consortium name="Genoscope - CEA"/>
            <person name="William W."/>
        </authorList>
    </citation>
    <scope>NUCLEOTIDE SEQUENCE [LARGE SCALE GENOMIC DNA]</scope>
    <source>
        <strain evidence="9 10">29B2s-10</strain>
    </source>
</reference>
<dbReference type="PANTHER" id="PTHR43341:SF17">
    <property type="entry name" value="GENERAL AMINO ACID PERMEASE AGP1-RELATED"/>
    <property type="match status" value="1"/>
</dbReference>
<feature type="transmembrane region" description="Helical" evidence="7">
    <location>
        <begin position="135"/>
        <end position="158"/>
    </location>
</feature>
<feature type="transmembrane region" description="Helical" evidence="7">
    <location>
        <begin position="288"/>
        <end position="309"/>
    </location>
</feature>
<feature type="transmembrane region" description="Helical" evidence="7">
    <location>
        <begin position="493"/>
        <end position="512"/>
    </location>
</feature>
<dbReference type="InterPro" id="IPR004841">
    <property type="entry name" value="AA-permease/SLC12A_dom"/>
</dbReference>
<accession>A0ABP0EEJ0</accession>
<evidence type="ECO:0000256" key="5">
    <source>
        <dbReference type="ARBA" id="ARBA00023136"/>
    </source>
</evidence>
<dbReference type="EMBL" id="OZ004258">
    <property type="protein sequence ID" value="CAK7911587.1"/>
    <property type="molecule type" value="Genomic_DNA"/>
</dbReference>
<keyword evidence="4 7" id="KW-1133">Transmembrane helix</keyword>
<name>A0ABP0EEJ0_9ASCO</name>
<keyword evidence="3 7" id="KW-0812">Transmembrane</keyword>
<sequence length="570" mass="63301">MMTEKVSSTEPSAQISGKESNCSDSLADIVPFDKPESRWAKYMDGFQRQDSIGGDKMNKRISKRHLRSMALSTGLGTGLLVGAGAKLHTAGPLFLLVGYIIVGFLLLMPCINAVGELSVAYTELPGGFQSYYSKFIDESMAFAVGWNYCIQWLTVISLELVTASMTVKFWNTSLNPEVIVTILYVVIVVINLSGSRIYAEAEFIMNSCKILMLTGFVIFGIIIDCGGGPVGFIGGRYWHHPGAYTTFKGLCTVFVTGAFSMGGSEFISLSASELENPKQAIPAACKLVFYKVLVLFLGSLTMVGLLVPYTSDQLMGSGDAQTHASPFVIAAEMHGVAVLPHIINAVILISVTSVATAGMYSGQRLLFSLAKQGYAPKYFDYVDKEGRPLRCFIFTVVVSLFSYIAAFEKQETVFTWLLSISGLSFIFTWGCICLCHIRFRAALKYNKIELSSLGFVAWTGVWGSTISLVLNILVIVAQFWIALWPYGGDGSPQVLSFFENFLGIFFFLLFYIGHKIWTKNWKFWIKVEDIEIDLGRVIYDPEILAMEDQELKQRWQNASFWKKALIFMFD</sequence>
<dbReference type="PANTHER" id="PTHR43341">
    <property type="entry name" value="AMINO ACID PERMEASE"/>
    <property type="match status" value="1"/>
</dbReference>
<evidence type="ECO:0000256" key="7">
    <source>
        <dbReference type="SAM" id="Phobius"/>
    </source>
</evidence>
<feature type="transmembrane region" description="Helical" evidence="7">
    <location>
        <begin position="66"/>
        <end position="87"/>
    </location>
</feature>
<evidence type="ECO:0000256" key="1">
    <source>
        <dbReference type="ARBA" id="ARBA00004141"/>
    </source>
</evidence>
<feature type="transmembrane region" description="Helical" evidence="7">
    <location>
        <begin position="342"/>
        <end position="367"/>
    </location>
</feature>
<dbReference type="PIRSF" id="PIRSF006060">
    <property type="entry name" value="AA_transporter"/>
    <property type="match status" value="1"/>
</dbReference>
<feature type="transmembrane region" description="Helical" evidence="7">
    <location>
        <begin position="388"/>
        <end position="407"/>
    </location>
</feature>
<evidence type="ECO:0000256" key="2">
    <source>
        <dbReference type="ARBA" id="ARBA00006983"/>
    </source>
</evidence>
<feature type="domain" description="Amino acid permease/ SLC12A" evidence="8">
    <location>
        <begin position="65"/>
        <end position="525"/>
    </location>
</feature>
<feature type="transmembrane region" description="Helical" evidence="7">
    <location>
        <begin position="93"/>
        <end position="114"/>
    </location>
</feature>
<feature type="transmembrane region" description="Helical" evidence="7">
    <location>
        <begin position="246"/>
        <end position="267"/>
    </location>
</feature>
<evidence type="ECO:0000256" key="3">
    <source>
        <dbReference type="ARBA" id="ARBA00022692"/>
    </source>
</evidence>
<keyword evidence="10" id="KW-1185">Reference proteome</keyword>
<feature type="region of interest" description="Disordered" evidence="6">
    <location>
        <begin position="1"/>
        <end position="24"/>
    </location>
</feature>
<feature type="transmembrane region" description="Helical" evidence="7">
    <location>
        <begin position="455"/>
        <end position="481"/>
    </location>
</feature>
<dbReference type="InterPro" id="IPR050524">
    <property type="entry name" value="APC_YAT"/>
</dbReference>
<proteinExistence type="inferred from homology"/>
<evidence type="ECO:0000256" key="4">
    <source>
        <dbReference type="ARBA" id="ARBA00022989"/>
    </source>
</evidence>
<keyword evidence="5 7" id="KW-0472">Membrane</keyword>
<feature type="transmembrane region" description="Helical" evidence="7">
    <location>
        <begin position="210"/>
        <end position="234"/>
    </location>
</feature>
<evidence type="ECO:0000256" key="6">
    <source>
        <dbReference type="SAM" id="MobiDB-lite"/>
    </source>
</evidence>